<dbReference type="NCBIfam" id="TIGR01770">
    <property type="entry name" value="NDH_I_N"/>
    <property type="match status" value="1"/>
</dbReference>
<dbReference type="Pfam" id="PF00361">
    <property type="entry name" value="Proton_antipo_M"/>
    <property type="match status" value="1"/>
</dbReference>
<name>A0ABU8J8Q6_9GAMM</name>
<feature type="transmembrane region" description="Helical" evidence="5">
    <location>
        <begin position="360"/>
        <end position="383"/>
    </location>
</feature>
<keyword evidence="5" id="KW-1278">Translocase</keyword>
<comment type="similarity">
    <text evidence="5">Belongs to the complex I subunit 2 family.</text>
</comment>
<evidence type="ECO:0000313" key="8">
    <source>
        <dbReference type="EMBL" id="MEI7035621.1"/>
    </source>
</evidence>
<dbReference type="EMBL" id="JBBBNY010000001">
    <property type="protein sequence ID" value="MEI7035621.1"/>
    <property type="molecule type" value="Genomic_DNA"/>
</dbReference>
<accession>A0ABU8J8Q6</accession>
<comment type="function">
    <text evidence="5">NDH-1 shuttles electrons from NADH, via FMN and iron-sulfur (Fe-S) centers, to quinones in the respiratory chain. The immediate electron acceptor for the enzyme in this species is believed to be ubiquinone. Couples the redox reaction to proton translocation (for every two electrons transferred, four hydrogen ions are translocated across the cytoplasmic membrane), and thus conserves the redox energy in a proton gradient.</text>
</comment>
<dbReference type="HAMAP" id="MF_00445">
    <property type="entry name" value="NDH1_NuoN_1"/>
    <property type="match status" value="1"/>
</dbReference>
<feature type="transmembrane region" description="Helical" evidence="5">
    <location>
        <begin position="395"/>
        <end position="415"/>
    </location>
</feature>
<keyword evidence="9" id="KW-1185">Reference proteome</keyword>
<feature type="transmembrane region" description="Helical" evidence="5">
    <location>
        <begin position="102"/>
        <end position="119"/>
    </location>
</feature>
<proteinExistence type="inferred from homology"/>
<evidence type="ECO:0000256" key="2">
    <source>
        <dbReference type="ARBA" id="ARBA00022692"/>
    </source>
</evidence>
<feature type="transmembrane region" description="Helical" evidence="5">
    <location>
        <begin position="198"/>
        <end position="223"/>
    </location>
</feature>
<feature type="transmembrane region" description="Helical" evidence="5">
    <location>
        <begin position="156"/>
        <end position="178"/>
    </location>
</feature>
<keyword evidence="2 5" id="KW-0812">Transmembrane</keyword>
<feature type="transmembrane region" description="Helical" evidence="5">
    <location>
        <begin position="292"/>
        <end position="314"/>
    </location>
</feature>
<feature type="transmembrane region" description="Helical" evidence="5">
    <location>
        <begin position="73"/>
        <end position="90"/>
    </location>
</feature>
<sequence length="469" mass="49092">MPLGDVLPEIAVLVTAVIGLLLASFAPMRRQWLGAPLALIGLALAGVLCAMQWSGQPRLTFSGTWALDGASIAARLIILAATAIAVLLAPEWFRHERRHGEYYSMLLLSALGAMAMAGAADTLQLVMGVLLSSVTGYTLAAWHRDWALSVEAGMKYFLIGAFANTLLMLGVALLFGLLGRTGYQDMAVALTHAAASPLLLLALALVVIGVAFELGAVPVHTWLPDVAEGAPAPAAAFLTVVPKIGAALALARLLHVFPTDAIGWRPLLAAIAVATMTLGNLAALWQTDLRRLLGWSSVSQAGYALMAVTVIGASGQAMPALLFFLAGYAAANLTAFAVVVQLRGRTELADYSGLAHHRPLLAAGLTLSLLSLVGIPPLAGFVGKLTLFLATIDAGYAWLAVVAILNTVVSLFYYLRAIAPIYFHERKAAPQLLGNWAGSGVIAGVVAVLVLGLLAQALLGHWEPMALPW</sequence>
<organism evidence="8 9">
    <name type="scientific">Fulvimonas yonginensis</name>
    <dbReference type="NCBI Taxonomy" id="1495200"/>
    <lineage>
        <taxon>Bacteria</taxon>
        <taxon>Pseudomonadati</taxon>
        <taxon>Pseudomonadota</taxon>
        <taxon>Gammaproteobacteria</taxon>
        <taxon>Lysobacterales</taxon>
        <taxon>Rhodanobacteraceae</taxon>
        <taxon>Fulvimonas</taxon>
    </lineage>
</organism>
<reference evidence="8 9" key="1">
    <citation type="journal article" date="2014" name="Int. J. Syst. Evol. Microbiol.">
        <title>Fulvimonas yonginensis sp. nov., isolated from greenhouse soil, and emended description of the genus Fulvimonas.</title>
        <authorList>
            <person name="Ahn J.H."/>
            <person name="Kim S.J."/>
            <person name="Weon H.Y."/>
            <person name="Hong S.B."/>
            <person name="Seok S.J."/>
            <person name="Kwon S.W."/>
        </authorList>
    </citation>
    <scope>NUCLEOTIDE SEQUENCE [LARGE SCALE GENOMIC DNA]</scope>
    <source>
        <strain evidence="8 9">KACC 16952</strain>
    </source>
</reference>
<keyword evidence="5" id="KW-1003">Cell membrane</keyword>
<comment type="subunit">
    <text evidence="5">NDH-1 is composed of 14 different subunits. Subunits NuoA, H, J, K, L, M, N constitute the membrane sector of the complex.</text>
</comment>
<keyword evidence="3 5" id="KW-1133">Transmembrane helix</keyword>
<evidence type="ECO:0000256" key="3">
    <source>
        <dbReference type="ARBA" id="ARBA00022989"/>
    </source>
</evidence>
<protein>
    <recommendedName>
        <fullName evidence="5">NADH-quinone oxidoreductase subunit N</fullName>
        <ecNumber evidence="5">7.1.1.-</ecNumber>
    </recommendedName>
    <alternativeName>
        <fullName evidence="5">NADH dehydrogenase I subunit N</fullName>
    </alternativeName>
    <alternativeName>
        <fullName evidence="5">NDH-1 subunit N</fullName>
    </alternativeName>
</protein>
<comment type="caution">
    <text evidence="8">The sequence shown here is derived from an EMBL/GenBank/DDBJ whole genome shotgun (WGS) entry which is preliminary data.</text>
</comment>
<feature type="transmembrane region" description="Helical" evidence="5">
    <location>
        <begin position="6"/>
        <end position="25"/>
    </location>
</feature>
<keyword evidence="5" id="KW-0830">Ubiquinone</keyword>
<dbReference type="EC" id="7.1.1.-" evidence="5"/>
<evidence type="ECO:0000256" key="5">
    <source>
        <dbReference type="HAMAP-Rule" id="MF_00445"/>
    </source>
</evidence>
<comment type="catalytic activity">
    <reaction evidence="5">
        <text>a quinone + NADH + 5 H(+)(in) = a quinol + NAD(+) + 4 H(+)(out)</text>
        <dbReference type="Rhea" id="RHEA:57888"/>
        <dbReference type="ChEBI" id="CHEBI:15378"/>
        <dbReference type="ChEBI" id="CHEBI:24646"/>
        <dbReference type="ChEBI" id="CHEBI:57540"/>
        <dbReference type="ChEBI" id="CHEBI:57945"/>
        <dbReference type="ChEBI" id="CHEBI:132124"/>
    </reaction>
</comment>
<feature type="transmembrane region" description="Helical" evidence="5">
    <location>
        <begin position="267"/>
        <end position="285"/>
    </location>
</feature>
<dbReference type="PANTHER" id="PTHR22773">
    <property type="entry name" value="NADH DEHYDROGENASE"/>
    <property type="match status" value="1"/>
</dbReference>
<dbReference type="Proteomes" id="UP001381174">
    <property type="component" value="Unassembled WGS sequence"/>
</dbReference>
<evidence type="ECO:0000313" key="9">
    <source>
        <dbReference type="Proteomes" id="UP001381174"/>
    </source>
</evidence>
<evidence type="ECO:0000256" key="6">
    <source>
        <dbReference type="RuleBase" id="RU000320"/>
    </source>
</evidence>
<keyword evidence="4 5" id="KW-0472">Membrane</keyword>
<feature type="domain" description="NADH:quinone oxidoreductase/Mrp antiporter transmembrane" evidence="7">
    <location>
        <begin position="119"/>
        <end position="409"/>
    </location>
</feature>
<keyword evidence="5" id="KW-0520">NAD</keyword>
<feature type="transmembrane region" description="Helical" evidence="5">
    <location>
        <begin position="436"/>
        <end position="459"/>
    </location>
</feature>
<evidence type="ECO:0000256" key="4">
    <source>
        <dbReference type="ARBA" id="ARBA00023136"/>
    </source>
</evidence>
<dbReference type="InterPro" id="IPR010096">
    <property type="entry name" value="NADH-Q_OxRdtase_suN/2"/>
</dbReference>
<evidence type="ECO:0000256" key="1">
    <source>
        <dbReference type="ARBA" id="ARBA00004127"/>
    </source>
</evidence>
<feature type="transmembrane region" description="Helical" evidence="5">
    <location>
        <begin position="32"/>
        <end position="53"/>
    </location>
</feature>
<dbReference type="InterPro" id="IPR001750">
    <property type="entry name" value="ND/Mrp_TM"/>
</dbReference>
<gene>
    <name evidence="5" type="primary">nuoN</name>
    <name evidence="8" type="ORF">WAT24_02480</name>
</gene>
<comment type="subcellular location">
    <subcellularLocation>
        <location evidence="5">Cell membrane</location>
        <topology evidence="5">Multi-pass membrane protein</topology>
    </subcellularLocation>
    <subcellularLocation>
        <location evidence="1">Endomembrane system</location>
        <topology evidence="1">Multi-pass membrane protein</topology>
    </subcellularLocation>
    <subcellularLocation>
        <location evidence="6">Membrane</location>
        <topology evidence="6">Multi-pass membrane protein</topology>
    </subcellularLocation>
</comment>
<dbReference type="RefSeq" id="WP_336806235.1">
    <property type="nucleotide sequence ID" value="NZ_JBBBNY010000001.1"/>
</dbReference>
<keyword evidence="5" id="KW-0874">Quinone</keyword>
<keyword evidence="5" id="KW-0813">Transport</keyword>
<feature type="transmembrane region" description="Helical" evidence="5">
    <location>
        <begin position="320"/>
        <end position="340"/>
    </location>
</feature>
<evidence type="ECO:0000259" key="7">
    <source>
        <dbReference type="Pfam" id="PF00361"/>
    </source>
</evidence>